<dbReference type="GO" id="GO:0035861">
    <property type="term" value="C:site of double-strand break"/>
    <property type="evidence" value="ECO:0007669"/>
    <property type="project" value="TreeGrafter"/>
</dbReference>
<dbReference type="GO" id="GO:0046975">
    <property type="term" value="F:histone H3K36 methyltransferase activity"/>
    <property type="evidence" value="ECO:0007669"/>
    <property type="project" value="TreeGrafter"/>
</dbReference>
<dbReference type="GO" id="GO:0003697">
    <property type="term" value="F:single-stranded DNA binding"/>
    <property type="evidence" value="ECO:0007669"/>
    <property type="project" value="TreeGrafter"/>
</dbReference>
<dbReference type="InterPro" id="IPR052709">
    <property type="entry name" value="Transposase-MT_Hybrid"/>
</dbReference>
<accession>A0A3P8B1X3</accession>
<dbReference type="GO" id="GO:0003690">
    <property type="term" value="F:double-stranded DNA binding"/>
    <property type="evidence" value="ECO:0007669"/>
    <property type="project" value="TreeGrafter"/>
</dbReference>
<organism evidence="2 3">
    <name type="scientific">Heligmosomoides polygyrus</name>
    <name type="common">Parasitic roundworm</name>
    <dbReference type="NCBI Taxonomy" id="6339"/>
    <lineage>
        <taxon>Eukaryota</taxon>
        <taxon>Metazoa</taxon>
        <taxon>Ecdysozoa</taxon>
        <taxon>Nematoda</taxon>
        <taxon>Chromadorea</taxon>
        <taxon>Rhabditida</taxon>
        <taxon>Rhabditina</taxon>
        <taxon>Rhabditomorpha</taxon>
        <taxon>Strongyloidea</taxon>
        <taxon>Heligmosomidae</taxon>
        <taxon>Heligmosomoides</taxon>
    </lineage>
</organism>
<dbReference type="Proteomes" id="UP000050761">
    <property type="component" value="Unassembled WGS sequence"/>
</dbReference>
<evidence type="ECO:0000313" key="3">
    <source>
        <dbReference type="WBParaSite" id="HPBE_0000602701-mRNA-1"/>
    </source>
</evidence>
<protein>
    <submittedName>
        <fullName evidence="3">HTH_48 domain-containing protein</fullName>
    </submittedName>
</protein>
<dbReference type="WBParaSite" id="HPBE_0000602701-mRNA-1">
    <property type="protein sequence ID" value="HPBE_0000602701-mRNA-1"/>
    <property type="gene ID" value="HPBE_0000602701"/>
</dbReference>
<dbReference type="GO" id="GO:0005634">
    <property type="term" value="C:nucleus"/>
    <property type="evidence" value="ECO:0007669"/>
    <property type="project" value="TreeGrafter"/>
</dbReference>
<dbReference type="GO" id="GO:0000793">
    <property type="term" value="C:condensed chromosome"/>
    <property type="evidence" value="ECO:0007669"/>
    <property type="project" value="TreeGrafter"/>
</dbReference>
<dbReference type="PANTHER" id="PTHR46060">
    <property type="entry name" value="MARINER MOS1 TRANSPOSASE-LIKE PROTEIN"/>
    <property type="match status" value="1"/>
</dbReference>
<name>A0A183FH28_HELPZ</name>
<dbReference type="GO" id="GO:0042800">
    <property type="term" value="F:histone H3K4 methyltransferase activity"/>
    <property type="evidence" value="ECO:0007669"/>
    <property type="project" value="TreeGrafter"/>
</dbReference>
<proteinExistence type="predicted"/>
<dbReference type="GO" id="GO:0015074">
    <property type="term" value="P:DNA integration"/>
    <property type="evidence" value="ECO:0007669"/>
    <property type="project" value="TreeGrafter"/>
</dbReference>
<dbReference type="EMBL" id="UZAH01025583">
    <property type="protein sequence ID" value="VDO66685.1"/>
    <property type="molecule type" value="Genomic_DNA"/>
</dbReference>
<dbReference type="AlphaFoldDB" id="A0A183FH28"/>
<dbReference type="GO" id="GO:0000014">
    <property type="term" value="F:single-stranded DNA endodeoxyribonuclease activity"/>
    <property type="evidence" value="ECO:0007669"/>
    <property type="project" value="TreeGrafter"/>
</dbReference>
<dbReference type="GO" id="GO:0044547">
    <property type="term" value="F:DNA topoisomerase binding"/>
    <property type="evidence" value="ECO:0007669"/>
    <property type="project" value="TreeGrafter"/>
</dbReference>
<accession>A0A183FH28</accession>
<reference evidence="1 2" key="1">
    <citation type="submission" date="2018-11" db="EMBL/GenBank/DDBJ databases">
        <authorList>
            <consortium name="Pathogen Informatics"/>
        </authorList>
    </citation>
    <scope>NUCLEOTIDE SEQUENCE [LARGE SCALE GENOMIC DNA]</scope>
</reference>
<sequence>MAEKIFLGCKQVRLLLLHELKKQNSAGVAVGNIYGMIGPLSTTTTVSYDAVGVWFRQLKNGDFCFEDQPRSGRPVAVNEKRILELAQEDFRHCTRELAKKCECSYTTIPQHLRGLGKRRYGA</sequence>
<evidence type="ECO:0000313" key="1">
    <source>
        <dbReference type="EMBL" id="VDO66685.1"/>
    </source>
</evidence>
<dbReference type="GO" id="GO:0044774">
    <property type="term" value="P:mitotic DNA integrity checkpoint signaling"/>
    <property type="evidence" value="ECO:0007669"/>
    <property type="project" value="TreeGrafter"/>
</dbReference>
<dbReference type="PANTHER" id="PTHR46060:SF2">
    <property type="entry name" value="HISTONE-LYSINE N-METHYLTRANSFERASE SETMAR"/>
    <property type="match status" value="1"/>
</dbReference>
<reference evidence="3" key="2">
    <citation type="submission" date="2019-09" db="UniProtKB">
        <authorList>
            <consortium name="WormBaseParasite"/>
        </authorList>
    </citation>
    <scope>IDENTIFICATION</scope>
</reference>
<dbReference type="GO" id="GO:0006303">
    <property type="term" value="P:double-strand break repair via nonhomologous end joining"/>
    <property type="evidence" value="ECO:0007669"/>
    <property type="project" value="TreeGrafter"/>
</dbReference>
<dbReference type="GO" id="GO:0031297">
    <property type="term" value="P:replication fork processing"/>
    <property type="evidence" value="ECO:0007669"/>
    <property type="project" value="TreeGrafter"/>
</dbReference>
<keyword evidence="2" id="KW-1185">Reference proteome</keyword>
<evidence type="ECO:0000313" key="2">
    <source>
        <dbReference type="Proteomes" id="UP000050761"/>
    </source>
</evidence>
<dbReference type="GO" id="GO:0000729">
    <property type="term" value="P:DNA double-strand break processing"/>
    <property type="evidence" value="ECO:0007669"/>
    <property type="project" value="TreeGrafter"/>
</dbReference>
<gene>
    <name evidence="1" type="ORF">HPBE_LOCUS6028</name>
</gene>